<comment type="caution">
    <text evidence="1">The sequence shown here is derived from an EMBL/GenBank/DDBJ whole genome shotgun (WGS) entry which is preliminary data.</text>
</comment>
<dbReference type="AlphaFoldDB" id="A0A1R3KUN3"/>
<evidence type="ECO:0000313" key="1">
    <source>
        <dbReference type="EMBL" id="OMP10757.1"/>
    </source>
</evidence>
<evidence type="ECO:0000313" key="2">
    <source>
        <dbReference type="Proteomes" id="UP000187203"/>
    </source>
</evidence>
<dbReference type="EMBL" id="AWUE01011309">
    <property type="protein sequence ID" value="OMP10757.1"/>
    <property type="molecule type" value="Genomic_DNA"/>
</dbReference>
<protein>
    <submittedName>
        <fullName evidence="1">Uncharacterized protein</fullName>
    </submittedName>
</protein>
<reference evidence="2" key="1">
    <citation type="submission" date="2013-09" db="EMBL/GenBank/DDBJ databases">
        <title>Corchorus olitorius genome sequencing.</title>
        <authorList>
            <person name="Alam M."/>
            <person name="Haque M.S."/>
            <person name="Islam M.S."/>
            <person name="Emdad E.M."/>
            <person name="Islam M.M."/>
            <person name="Ahmed B."/>
            <person name="Halim A."/>
            <person name="Hossen Q.M.M."/>
            <person name="Hossain M.Z."/>
            <person name="Ahmed R."/>
            <person name="Khan M.M."/>
            <person name="Islam R."/>
            <person name="Rashid M.M."/>
            <person name="Khan S.A."/>
            <person name="Rahman M.S."/>
            <person name="Alam M."/>
            <person name="Yahiya A.S."/>
            <person name="Khan M.S."/>
            <person name="Azam M.S."/>
            <person name="Haque T."/>
            <person name="Lashkar M.Z.H."/>
            <person name="Akhand A.I."/>
            <person name="Morshed G."/>
            <person name="Roy S."/>
            <person name="Uddin K.S."/>
            <person name="Rabeya T."/>
            <person name="Hossain A.S."/>
            <person name="Chowdhury A."/>
            <person name="Snigdha A.R."/>
            <person name="Mortoza M.S."/>
            <person name="Matin S.A."/>
            <person name="Hoque S.M.E."/>
            <person name="Islam M.K."/>
            <person name="Roy D.K."/>
            <person name="Haider R."/>
            <person name="Moosa M.M."/>
            <person name="Elias S.M."/>
            <person name="Hasan A.M."/>
            <person name="Jahan S."/>
            <person name="Shafiuddin M."/>
            <person name="Mahmood N."/>
            <person name="Shommy N.S."/>
        </authorList>
    </citation>
    <scope>NUCLEOTIDE SEQUENCE [LARGE SCALE GENOMIC DNA]</scope>
    <source>
        <strain evidence="2">cv. O-4</strain>
    </source>
</reference>
<proteinExistence type="predicted"/>
<dbReference type="Proteomes" id="UP000187203">
    <property type="component" value="Unassembled WGS sequence"/>
</dbReference>
<keyword evidence="2" id="KW-1185">Reference proteome</keyword>
<organism evidence="1 2">
    <name type="scientific">Corchorus olitorius</name>
    <dbReference type="NCBI Taxonomy" id="93759"/>
    <lineage>
        <taxon>Eukaryota</taxon>
        <taxon>Viridiplantae</taxon>
        <taxon>Streptophyta</taxon>
        <taxon>Embryophyta</taxon>
        <taxon>Tracheophyta</taxon>
        <taxon>Spermatophyta</taxon>
        <taxon>Magnoliopsida</taxon>
        <taxon>eudicotyledons</taxon>
        <taxon>Gunneridae</taxon>
        <taxon>Pentapetalae</taxon>
        <taxon>rosids</taxon>
        <taxon>malvids</taxon>
        <taxon>Malvales</taxon>
        <taxon>Malvaceae</taxon>
        <taxon>Grewioideae</taxon>
        <taxon>Apeibeae</taxon>
        <taxon>Corchorus</taxon>
    </lineage>
</organism>
<sequence>MVPGTTSIRIALDLRGIERGRMGEKRKDLEPGAMI</sequence>
<gene>
    <name evidence="1" type="ORF">COLO4_04294</name>
</gene>
<accession>A0A1R3KUN3</accession>
<name>A0A1R3KUN3_9ROSI</name>